<sequence>MEVEYKSLADVAAEVTWINDVLADLGEASVIIPTIWCDNSGAIAMSANPVYHTQSKHVDLDMHFVREKVVAKQLQVQYVPASHQIADGFTKPLARGAFEYFRDRVKVHLVQNKEKAKGMLSIDAVGNNTRAKIADMATPSGDWRWQLFEQLLPHDILLRIAALKGPSNMMNQDCVGWRCNNDLSFTVKSAYAVRHDIPDWIACNLQGDSSFAKNPSNWHLMFAVTLWHIWRARNAKFIGICSIIDAELWGAFVGLNFAWNAGFRQVILELDSIETLRILKLDYNGTHTLGWYLNELRRRNWCVQIQHVLHNGNKVADTLAKFASLIILDPILIDFPPTSITKLLLEDMLVLDSVYYPFNYI</sequence>
<dbReference type="CDD" id="cd06222">
    <property type="entry name" value="RNase_H_like"/>
    <property type="match status" value="1"/>
</dbReference>
<organism evidence="2 3">
    <name type="scientific">Hibiscus syriacus</name>
    <name type="common">Rose of Sharon</name>
    <dbReference type="NCBI Taxonomy" id="106335"/>
    <lineage>
        <taxon>Eukaryota</taxon>
        <taxon>Viridiplantae</taxon>
        <taxon>Streptophyta</taxon>
        <taxon>Embryophyta</taxon>
        <taxon>Tracheophyta</taxon>
        <taxon>Spermatophyta</taxon>
        <taxon>Magnoliopsida</taxon>
        <taxon>eudicotyledons</taxon>
        <taxon>Gunneridae</taxon>
        <taxon>Pentapetalae</taxon>
        <taxon>rosids</taxon>
        <taxon>malvids</taxon>
        <taxon>Malvales</taxon>
        <taxon>Malvaceae</taxon>
        <taxon>Malvoideae</taxon>
        <taxon>Hibiscus</taxon>
    </lineage>
</organism>
<dbReference type="EMBL" id="VEPZ02001788">
    <property type="protein sequence ID" value="KAE8654104.1"/>
    <property type="molecule type" value="Genomic_DNA"/>
</dbReference>
<dbReference type="InterPro" id="IPR036397">
    <property type="entry name" value="RNaseH_sf"/>
</dbReference>
<accession>A0A6A2XJX0</accession>
<dbReference type="InterPro" id="IPR012337">
    <property type="entry name" value="RNaseH-like_sf"/>
</dbReference>
<evidence type="ECO:0000259" key="1">
    <source>
        <dbReference type="Pfam" id="PF13456"/>
    </source>
</evidence>
<dbReference type="GO" id="GO:0004523">
    <property type="term" value="F:RNA-DNA hybrid ribonuclease activity"/>
    <property type="evidence" value="ECO:0007669"/>
    <property type="project" value="InterPro"/>
</dbReference>
<comment type="caution">
    <text evidence="2">The sequence shown here is derived from an EMBL/GenBank/DDBJ whole genome shotgun (WGS) entry which is preliminary data.</text>
</comment>
<dbReference type="PANTHER" id="PTHR47723">
    <property type="entry name" value="OS05G0353850 PROTEIN"/>
    <property type="match status" value="1"/>
</dbReference>
<dbReference type="InterPro" id="IPR002156">
    <property type="entry name" value="RNaseH_domain"/>
</dbReference>
<dbReference type="SUPFAM" id="SSF53098">
    <property type="entry name" value="Ribonuclease H-like"/>
    <property type="match status" value="1"/>
</dbReference>
<evidence type="ECO:0000313" key="3">
    <source>
        <dbReference type="Proteomes" id="UP000436088"/>
    </source>
</evidence>
<feature type="domain" description="RNase H type-1" evidence="1">
    <location>
        <begin position="241"/>
        <end position="323"/>
    </location>
</feature>
<dbReference type="PANTHER" id="PTHR47723:SF19">
    <property type="entry name" value="POLYNUCLEOTIDYL TRANSFERASE, RIBONUCLEASE H-LIKE SUPERFAMILY PROTEIN"/>
    <property type="match status" value="1"/>
</dbReference>
<dbReference type="AlphaFoldDB" id="A0A6A2XJX0"/>
<dbReference type="CDD" id="cd09272">
    <property type="entry name" value="RNase_HI_RT_Ty1"/>
    <property type="match status" value="1"/>
</dbReference>
<name>A0A6A2XJX0_HIBSY</name>
<protein>
    <recommendedName>
        <fullName evidence="1">RNase H type-1 domain-containing protein</fullName>
    </recommendedName>
</protein>
<dbReference type="InterPro" id="IPR044730">
    <property type="entry name" value="RNase_H-like_dom_plant"/>
</dbReference>
<gene>
    <name evidence="2" type="ORF">F3Y22_tig00117056pilonHSYRG00889</name>
</gene>
<evidence type="ECO:0000313" key="2">
    <source>
        <dbReference type="EMBL" id="KAE8654104.1"/>
    </source>
</evidence>
<reference evidence="2" key="1">
    <citation type="submission" date="2019-09" db="EMBL/GenBank/DDBJ databases">
        <title>Draft genome information of white flower Hibiscus syriacus.</title>
        <authorList>
            <person name="Kim Y.-M."/>
        </authorList>
    </citation>
    <scope>NUCLEOTIDE SEQUENCE [LARGE SCALE GENOMIC DNA]</scope>
    <source>
        <strain evidence="2">YM2019G1</strain>
    </source>
</reference>
<dbReference type="GO" id="GO:0003676">
    <property type="term" value="F:nucleic acid binding"/>
    <property type="evidence" value="ECO:0007669"/>
    <property type="project" value="InterPro"/>
</dbReference>
<dbReference type="Pfam" id="PF13456">
    <property type="entry name" value="RVT_3"/>
    <property type="match status" value="1"/>
</dbReference>
<dbReference type="Gene3D" id="3.30.420.10">
    <property type="entry name" value="Ribonuclease H-like superfamily/Ribonuclease H"/>
    <property type="match status" value="1"/>
</dbReference>
<proteinExistence type="predicted"/>
<dbReference type="InterPro" id="IPR053151">
    <property type="entry name" value="RNase_H-like"/>
</dbReference>
<dbReference type="Proteomes" id="UP000436088">
    <property type="component" value="Unassembled WGS sequence"/>
</dbReference>
<keyword evidence="3" id="KW-1185">Reference proteome</keyword>